<dbReference type="PANTHER" id="PTHR37423">
    <property type="entry name" value="SOLUBLE LYTIC MUREIN TRANSGLYCOSYLASE-RELATED"/>
    <property type="match status" value="1"/>
</dbReference>
<dbReference type="InterPro" id="IPR008258">
    <property type="entry name" value="Transglycosylase_SLT_dom_1"/>
</dbReference>
<evidence type="ECO:0000313" key="5">
    <source>
        <dbReference type="EMBL" id="ABD06934.1"/>
    </source>
</evidence>
<dbReference type="AlphaFoldDB" id="Q2IXX6"/>
<evidence type="ECO:0000313" key="6">
    <source>
        <dbReference type="Proteomes" id="UP000008809"/>
    </source>
</evidence>
<evidence type="ECO:0000259" key="4">
    <source>
        <dbReference type="Pfam" id="PF01464"/>
    </source>
</evidence>
<evidence type="ECO:0000256" key="1">
    <source>
        <dbReference type="ARBA" id="ARBA00007734"/>
    </source>
</evidence>
<protein>
    <submittedName>
        <fullName evidence="5">Lytic transglycosylase, catalytic</fullName>
    </submittedName>
</protein>
<dbReference type="CAZy" id="GH23">
    <property type="family name" value="Glycoside Hydrolase Family 23"/>
</dbReference>
<dbReference type="eggNOG" id="COG0741">
    <property type="taxonomic scope" value="Bacteria"/>
</dbReference>
<name>Q2IXX6_RHOP2</name>
<dbReference type="PANTHER" id="PTHR37423:SF2">
    <property type="entry name" value="MEMBRANE-BOUND LYTIC MUREIN TRANSGLYCOSYLASE C"/>
    <property type="match status" value="1"/>
</dbReference>
<evidence type="ECO:0000256" key="3">
    <source>
        <dbReference type="SAM" id="SignalP"/>
    </source>
</evidence>
<dbReference type="SUPFAM" id="SSF53955">
    <property type="entry name" value="Lysozyme-like"/>
    <property type="match status" value="1"/>
</dbReference>
<comment type="similarity">
    <text evidence="2">Belongs to the virb1 family.</text>
</comment>
<feature type="signal peptide" evidence="3">
    <location>
        <begin position="1"/>
        <end position="31"/>
    </location>
</feature>
<keyword evidence="6" id="KW-1185">Reference proteome</keyword>
<sequence length="263" mass="26693">MNRAENRRKRLRIYGVAAAALGVLIVVSARAEPVASAAAGTSATGAASAPNSAAARVAAAEAPPALVTSGATAAAVRLNGNSAYRALIVREAERHGLAPAIAEAVMHVESGFNPDAVGSSGEIGLMQVMPPTARMLGFAGSNAELAVPETNIKYGVTYLAQAWRLAGGDICTATMKYRAGHGETRFSQLSVQYCVAVRAKLAALGFPVTGQVPVATFGAPGRGGIGAGNCGRRCLAGNTIGRVNLAALNAQMNTLVVQVRAGR</sequence>
<reference evidence="5 6" key="1">
    <citation type="submission" date="2006-01" db="EMBL/GenBank/DDBJ databases">
        <title>Complete sequence of Rhodopseudomonas palustris HaA2.</title>
        <authorList>
            <consortium name="US DOE Joint Genome Institute"/>
            <person name="Copeland A."/>
            <person name="Lucas S."/>
            <person name="Lapidus A."/>
            <person name="Barry K."/>
            <person name="Detter J.C."/>
            <person name="Glavina T."/>
            <person name="Hammon N."/>
            <person name="Israni S."/>
            <person name="Pitluck S."/>
            <person name="Chain P."/>
            <person name="Malfatti S."/>
            <person name="Shin M."/>
            <person name="Vergez L."/>
            <person name="Schmutz J."/>
            <person name="Larimer F."/>
            <person name="Land M."/>
            <person name="Hauser L."/>
            <person name="Pelletier D.A."/>
            <person name="Kyrpides N."/>
            <person name="Anderson I."/>
            <person name="Oda Y."/>
            <person name="Harwood C.S."/>
            <person name="Richardson P."/>
        </authorList>
    </citation>
    <scope>NUCLEOTIDE SEQUENCE [LARGE SCALE GENOMIC DNA]</scope>
    <source>
        <strain evidence="5 6">HaA2</strain>
    </source>
</reference>
<dbReference type="HOGENOM" id="CLU_080423_0_0_5"/>
<evidence type="ECO:0000256" key="2">
    <source>
        <dbReference type="ARBA" id="ARBA00009387"/>
    </source>
</evidence>
<dbReference type="Proteomes" id="UP000008809">
    <property type="component" value="Chromosome"/>
</dbReference>
<keyword evidence="3" id="KW-0732">Signal</keyword>
<feature type="chain" id="PRO_5004210357" evidence="3">
    <location>
        <begin position="32"/>
        <end position="263"/>
    </location>
</feature>
<proteinExistence type="inferred from homology"/>
<feature type="domain" description="Transglycosylase SLT" evidence="4">
    <location>
        <begin position="88"/>
        <end position="186"/>
    </location>
</feature>
<dbReference type="EMBL" id="CP000250">
    <property type="protein sequence ID" value="ABD06934.1"/>
    <property type="molecule type" value="Genomic_DNA"/>
</dbReference>
<accession>Q2IXX6</accession>
<gene>
    <name evidence="5" type="ordered locus">RPB_2229</name>
</gene>
<dbReference type="Gene3D" id="1.10.530.10">
    <property type="match status" value="1"/>
</dbReference>
<dbReference type="KEGG" id="rpb:RPB_2229"/>
<organism evidence="5 6">
    <name type="scientific">Rhodopseudomonas palustris (strain HaA2)</name>
    <dbReference type="NCBI Taxonomy" id="316058"/>
    <lineage>
        <taxon>Bacteria</taxon>
        <taxon>Pseudomonadati</taxon>
        <taxon>Pseudomonadota</taxon>
        <taxon>Alphaproteobacteria</taxon>
        <taxon>Hyphomicrobiales</taxon>
        <taxon>Nitrobacteraceae</taxon>
        <taxon>Rhodopseudomonas</taxon>
    </lineage>
</organism>
<dbReference type="InterPro" id="IPR023346">
    <property type="entry name" value="Lysozyme-like_dom_sf"/>
</dbReference>
<comment type="similarity">
    <text evidence="1">Belongs to the transglycosylase Slt family.</text>
</comment>
<dbReference type="RefSeq" id="WP_011441121.1">
    <property type="nucleotide sequence ID" value="NC_007778.1"/>
</dbReference>
<dbReference type="STRING" id="316058.RPB_2229"/>
<dbReference type="Pfam" id="PF01464">
    <property type="entry name" value="SLT"/>
    <property type="match status" value="1"/>
</dbReference>